<proteinExistence type="predicted"/>
<sequence length="157" mass="16568">MATSSAASSPTPTPTVAPEVAAAEAAVLEAYRQYWAAKVAWYADPSVDADSNLSHYAIDTALADAQSTVLSFRTSRIVVPGEPVLSPSVSDITLGDKPAATIHDCVDVSNWQAIFRDSGENAVAPGQAVRVVAIAEASIFDGRWVIRSYAAQRDRSC</sequence>
<keyword evidence="2" id="KW-1185">Reference proteome</keyword>
<dbReference type="KEGG" id="psic:J4E96_03160"/>
<evidence type="ECO:0000313" key="2">
    <source>
        <dbReference type="Proteomes" id="UP000663937"/>
    </source>
</evidence>
<gene>
    <name evidence="1" type="ORF">J4E96_03160</name>
</gene>
<reference evidence="1" key="1">
    <citation type="submission" date="2021-03" db="EMBL/GenBank/DDBJ databases">
        <title>Pengzhenrongella sicca gen. nov., sp. nov., a new member of suborder Micrococcineae isolated from High-Arctic tundra soil.</title>
        <authorList>
            <person name="Peng F."/>
        </authorList>
    </citation>
    <scope>NUCLEOTIDE SEQUENCE</scope>
    <source>
        <strain evidence="1">LRZ-2</strain>
    </source>
</reference>
<protein>
    <submittedName>
        <fullName evidence="1">Uncharacterized protein</fullName>
    </submittedName>
</protein>
<dbReference type="Proteomes" id="UP000663937">
    <property type="component" value="Chromosome"/>
</dbReference>
<dbReference type="RefSeq" id="WP_227424353.1">
    <property type="nucleotide sequence ID" value="NZ_CP071868.1"/>
</dbReference>
<dbReference type="EMBL" id="CP071868">
    <property type="protein sequence ID" value="QTE30037.1"/>
    <property type="molecule type" value="Genomic_DNA"/>
</dbReference>
<organism evidence="1 2">
    <name type="scientific">Pengzhenrongella sicca</name>
    <dbReference type="NCBI Taxonomy" id="2819238"/>
    <lineage>
        <taxon>Bacteria</taxon>
        <taxon>Bacillati</taxon>
        <taxon>Actinomycetota</taxon>
        <taxon>Actinomycetes</taxon>
        <taxon>Micrococcales</taxon>
        <taxon>Pengzhenrongella</taxon>
    </lineage>
</organism>
<evidence type="ECO:0000313" key="1">
    <source>
        <dbReference type="EMBL" id="QTE30037.1"/>
    </source>
</evidence>
<accession>A0A8A4ZHP0</accession>
<name>A0A8A4ZHP0_9MICO</name>
<dbReference type="AlphaFoldDB" id="A0A8A4ZHP0"/>